<evidence type="ECO:0000256" key="6">
    <source>
        <dbReference type="ARBA" id="ARBA00022777"/>
    </source>
</evidence>
<reference evidence="9" key="1">
    <citation type="submission" date="2021-03" db="EMBL/GenBank/DDBJ databases">
        <title>Genomic Encyclopedia of Type Strains, Phase IV (KMG-IV): sequencing the most valuable type-strain genomes for metagenomic binning, comparative biology and taxonomic classification.</title>
        <authorList>
            <person name="Goeker M."/>
        </authorList>
    </citation>
    <scope>NUCLEOTIDE SEQUENCE</scope>
    <source>
        <strain evidence="9">DSM 101588</strain>
    </source>
</reference>
<comment type="caution">
    <text evidence="9">The sequence shown here is derived from an EMBL/GenBank/DDBJ whole genome shotgun (WGS) entry which is preliminary data.</text>
</comment>
<keyword evidence="10" id="KW-1185">Reference proteome</keyword>
<dbReference type="PANTHER" id="PTHR34581">
    <property type="entry name" value="PTS SYSTEM N,N'-DIACETYLCHITOBIOSE-SPECIFIC EIIB COMPONENT"/>
    <property type="match status" value="1"/>
</dbReference>
<dbReference type="Pfam" id="PF02302">
    <property type="entry name" value="PTS_IIB"/>
    <property type="match status" value="1"/>
</dbReference>
<keyword evidence="3" id="KW-0762">Sugar transport</keyword>
<dbReference type="PROSITE" id="PS51100">
    <property type="entry name" value="PTS_EIIB_TYPE_3"/>
    <property type="match status" value="1"/>
</dbReference>
<name>A0ABS4NBB3_9THEO</name>
<dbReference type="RefSeq" id="WP_209452912.1">
    <property type="nucleotide sequence ID" value="NZ_JAGGLT010000003.1"/>
</dbReference>
<keyword evidence="2" id="KW-0597">Phosphoprotein</keyword>
<feature type="modified residue" description="Phosphocysteine; by EIIA" evidence="7">
    <location>
        <position position="8"/>
    </location>
</feature>
<evidence type="ECO:0000256" key="1">
    <source>
        <dbReference type="ARBA" id="ARBA00022448"/>
    </source>
</evidence>
<dbReference type="InterPro" id="IPR013012">
    <property type="entry name" value="PTS_EIIB_3"/>
</dbReference>
<keyword evidence="4" id="KW-0808">Transferase</keyword>
<dbReference type="InterPro" id="IPR036095">
    <property type="entry name" value="PTS_EIIB-like_sf"/>
</dbReference>
<keyword evidence="6" id="KW-0418">Kinase</keyword>
<organism evidence="9 10">
    <name type="scientific">Thermoanaerobacterium butyriciformans</name>
    <dbReference type="NCBI Taxonomy" id="1702242"/>
    <lineage>
        <taxon>Bacteria</taxon>
        <taxon>Bacillati</taxon>
        <taxon>Bacillota</taxon>
        <taxon>Clostridia</taxon>
        <taxon>Thermoanaerobacterales</taxon>
        <taxon>Thermoanaerobacteraceae</taxon>
        <taxon>Thermoanaerobacterium</taxon>
    </lineage>
</organism>
<dbReference type="EMBL" id="JAGGLT010000003">
    <property type="protein sequence ID" value="MBP2070946.1"/>
    <property type="molecule type" value="Genomic_DNA"/>
</dbReference>
<dbReference type="InterPro" id="IPR051819">
    <property type="entry name" value="PTS_sugar-specific_EIIB"/>
</dbReference>
<evidence type="ECO:0000313" key="10">
    <source>
        <dbReference type="Proteomes" id="UP001166402"/>
    </source>
</evidence>
<evidence type="ECO:0000256" key="4">
    <source>
        <dbReference type="ARBA" id="ARBA00022679"/>
    </source>
</evidence>
<dbReference type="InterPro" id="IPR003501">
    <property type="entry name" value="PTS_EIIB_2/3"/>
</dbReference>
<gene>
    <name evidence="9" type="ORF">J2Z80_000446</name>
</gene>
<dbReference type="Gene3D" id="3.40.50.2300">
    <property type="match status" value="1"/>
</dbReference>
<accession>A0ABS4NBB3</accession>
<evidence type="ECO:0000313" key="9">
    <source>
        <dbReference type="EMBL" id="MBP2070946.1"/>
    </source>
</evidence>
<proteinExistence type="predicted"/>
<dbReference type="PANTHER" id="PTHR34581:SF2">
    <property type="entry name" value="PTS SYSTEM N,N'-DIACETYLCHITOBIOSE-SPECIFIC EIIB COMPONENT"/>
    <property type="match status" value="1"/>
</dbReference>
<dbReference type="SUPFAM" id="SSF52794">
    <property type="entry name" value="PTS system IIB component-like"/>
    <property type="match status" value="1"/>
</dbReference>
<protein>
    <submittedName>
        <fullName evidence="9">PTS system cellobiose-specific IIB component</fullName>
    </submittedName>
</protein>
<evidence type="ECO:0000256" key="2">
    <source>
        <dbReference type="ARBA" id="ARBA00022553"/>
    </source>
</evidence>
<evidence type="ECO:0000256" key="3">
    <source>
        <dbReference type="ARBA" id="ARBA00022597"/>
    </source>
</evidence>
<sequence>MYKIALVCENGASTGMVVRKMREAAKKRGIEAEIQAYPYTQLENFIEEVDAILLGPQIAYKKDVIAKTFSKYADKIDVIKPMDFGMMNGEKILDDAIAIIKK</sequence>
<feature type="domain" description="PTS EIIB type-3" evidence="8">
    <location>
        <begin position="1"/>
        <end position="102"/>
    </location>
</feature>
<dbReference type="CDD" id="cd05564">
    <property type="entry name" value="PTS_IIB_chitobiose_lichenan"/>
    <property type="match status" value="1"/>
</dbReference>
<evidence type="ECO:0000256" key="5">
    <source>
        <dbReference type="ARBA" id="ARBA00022683"/>
    </source>
</evidence>
<keyword evidence="5" id="KW-0598">Phosphotransferase system</keyword>
<dbReference type="Proteomes" id="UP001166402">
    <property type="component" value="Unassembled WGS sequence"/>
</dbReference>
<evidence type="ECO:0000259" key="8">
    <source>
        <dbReference type="PROSITE" id="PS51100"/>
    </source>
</evidence>
<keyword evidence="1" id="KW-0813">Transport</keyword>
<evidence type="ECO:0000256" key="7">
    <source>
        <dbReference type="PROSITE-ProRule" id="PRU00423"/>
    </source>
</evidence>